<comment type="caution">
    <text evidence="1">The sequence shown here is derived from an EMBL/GenBank/DDBJ whole genome shotgun (WGS) entry which is preliminary data.</text>
</comment>
<sequence length="101" mass="11119">MSIFHVELIYTLNCNNNGVSVLMDIRRETPLVLSPIFYGSLAMNKLLEDIAERSAGQIQNHSVCGRSDCVPPNLMRYTGSNILGELRLPGITVSNPQLSSI</sequence>
<accession>A0A811V6M7</accession>
<evidence type="ECO:0000313" key="2">
    <source>
        <dbReference type="Proteomes" id="UP000606786"/>
    </source>
</evidence>
<protein>
    <submittedName>
        <fullName evidence="1">(Mediterranean fruit fly) hypothetical protein</fullName>
    </submittedName>
</protein>
<evidence type="ECO:0000313" key="1">
    <source>
        <dbReference type="EMBL" id="CAD7006481.1"/>
    </source>
</evidence>
<gene>
    <name evidence="1" type="ORF">CCAP1982_LOCUS14798</name>
</gene>
<dbReference type="EMBL" id="CAJHJT010000034">
    <property type="protein sequence ID" value="CAD7006481.1"/>
    <property type="molecule type" value="Genomic_DNA"/>
</dbReference>
<dbReference type="Proteomes" id="UP000606786">
    <property type="component" value="Unassembled WGS sequence"/>
</dbReference>
<name>A0A811V6M7_CERCA</name>
<organism evidence="1 2">
    <name type="scientific">Ceratitis capitata</name>
    <name type="common">Mediterranean fruit fly</name>
    <name type="synonym">Tephritis capitata</name>
    <dbReference type="NCBI Taxonomy" id="7213"/>
    <lineage>
        <taxon>Eukaryota</taxon>
        <taxon>Metazoa</taxon>
        <taxon>Ecdysozoa</taxon>
        <taxon>Arthropoda</taxon>
        <taxon>Hexapoda</taxon>
        <taxon>Insecta</taxon>
        <taxon>Pterygota</taxon>
        <taxon>Neoptera</taxon>
        <taxon>Endopterygota</taxon>
        <taxon>Diptera</taxon>
        <taxon>Brachycera</taxon>
        <taxon>Muscomorpha</taxon>
        <taxon>Tephritoidea</taxon>
        <taxon>Tephritidae</taxon>
        <taxon>Ceratitis</taxon>
        <taxon>Ceratitis</taxon>
    </lineage>
</organism>
<keyword evidence="2" id="KW-1185">Reference proteome</keyword>
<dbReference type="AlphaFoldDB" id="A0A811V6M7"/>
<proteinExistence type="predicted"/>
<reference evidence="1" key="1">
    <citation type="submission" date="2020-11" db="EMBL/GenBank/DDBJ databases">
        <authorList>
            <person name="Whitehead M."/>
        </authorList>
    </citation>
    <scope>NUCLEOTIDE SEQUENCE</scope>
    <source>
        <strain evidence="1">EGII</strain>
    </source>
</reference>